<dbReference type="Proteomes" id="UP000805193">
    <property type="component" value="Unassembled WGS sequence"/>
</dbReference>
<name>A0AC60P595_IXOPE</name>
<protein>
    <submittedName>
        <fullName evidence="1">Uncharacterized protein</fullName>
    </submittedName>
</protein>
<proteinExistence type="predicted"/>
<keyword evidence="2" id="KW-1185">Reference proteome</keyword>
<sequence>MYWILQWNCRGIKGKINELKTRIETWGDKSPDILLLQETRHANLKVRGYNTYLNRTVITNTSKQEKEGVAVLLIKETHPQSQINTDFACNEDEELVGATTTIGKQTYSFFSFYQKPGKGDEHYRWIKRIQNITQHKSIVGGDFNAEHSVWGNQDNRKGMNLLHQMHGNSFECLNKPGRNTRLGNKNQKDTTPDSSWTRGVPEVDWEAHDDTWGSDHVPIIITLHRKTREKRTARVTNWDKFREILKKKIQVEGPTDIEKHIKKAAQEATTTTQVDADAPNPDHHLTNLQEARHKALLRYRRKKTDTSRRIILNRATQEVTAYTRKLRKQTWIQHCEGFNDRTGVKKLWNTYRAMLGKKKEKSTGRNLALKLNMSEEELAQKLGETFFPQPDDWTPLLVEHTEERKEQDVKFSIEELNYAISRAKKGTAPGEDGVTPAMLKNLPDEGKHALLDHYNRIWEEHTLPQGWKHSTVIPIPKPNKPKDKMANLRPISLTSNICKTMERMVLERINWTLESRNSLHPMQTGFRKGLCTQDSLAMLHHDLTSRKVTKVPKFLVAVDIRKAFDSIPHKSVIASAKENGIEGNMLRFIQDFLEERTYKVKVGETEGLIQYNRIGVPLGAILSPTLFNITMTALAKKLEKIPNLSFTIYADDVTISTKGGQTGKQVKAIKEALRAIDDFAEEVGLQVAPEKTALVIIATPEGRKATASKHKFTSAGRQLEPTSSTKILGMNISQDGKAKEWLEGLRKSWTHILGIIRRTATKSWGANENTLRTLIHAFLVSKAIYGYNYTTLTKTQQEKIKCLMRKAQRVVTGLPNHARLEEVRKWALLNDIEDIAREGAVSQIIRLHGTKAGRVILTKLRKINLQMEEPEEPLPPWETSLPQEGKPPPNAGRETASTRHQNRIQALKDPNKEVIYTDATVTRENRAACAWYNITTEKTGRATLPEKTTVRDAEIEAIAKTIKDHQGNTGRKYYIFSDSREAIQEYRSPATTLKTVQETSKYIDEAKKAGTSFTLEWVPGHAGIQGHDRAEREAKAALIHHYSTLSQLPAVDSIDSTDPYDYPPDIAKQVNKEKRKKRLEALRPIPPALPNMRLSRWQRVCLRRIISEAANTPETLHRKGIIKSSECTSCGFTGPAGLEHLIWDCPTWERARARHIKQNKIKDFRDWCQPVFNFEESDRNRGLVKSLLDFIATTGIRKFL</sequence>
<evidence type="ECO:0000313" key="2">
    <source>
        <dbReference type="Proteomes" id="UP000805193"/>
    </source>
</evidence>
<dbReference type="EMBL" id="JABSTQ010011164">
    <property type="protein sequence ID" value="KAG0414605.1"/>
    <property type="molecule type" value="Genomic_DNA"/>
</dbReference>
<comment type="caution">
    <text evidence="1">The sequence shown here is derived from an EMBL/GenBank/DDBJ whole genome shotgun (WGS) entry which is preliminary data.</text>
</comment>
<organism evidence="1 2">
    <name type="scientific">Ixodes persulcatus</name>
    <name type="common">Taiga tick</name>
    <dbReference type="NCBI Taxonomy" id="34615"/>
    <lineage>
        <taxon>Eukaryota</taxon>
        <taxon>Metazoa</taxon>
        <taxon>Ecdysozoa</taxon>
        <taxon>Arthropoda</taxon>
        <taxon>Chelicerata</taxon>
        <taxon>Arachnida</taxon>
        <taxon>Acari</taxon>
        <taxon>Parasitiformes</taxon>
        <taxon>Ixodida</taxon>
        <taxon>Ixodoidea</taxon>
        <taxon>Ixodidae</taxon>
        <taxon>Ixodinae</taxon>
        <taxon>Ixodes</taxon>
    </lineage>
</organism>
<reference evidence="1 2" key="1">
    <citation type="journal article" date="2020" name="Cell">
        <title>Large-Scale Comparative Analyses of Tick Genomes Elucidate Their Genetic Diversity and Vector Capacities.</title>
        <authorList>
            <consortium name="Tick Genome and Microbiome Consortium (TIGMIC)"/>
            <person name="Jia N."/>
            <person name="Wang J."/>
            <person name="Shi W."/>
            <person name="Du L."/>
            <person name="Sun Y."/>
            <person name="Zhan W."/>
            <person name="Jiang J.F."/>
            <person name="Wang Q."/>
            <person name="Zhang B."/>
            <person name="Ji P."/>
            <person name="Bell-Sakyi L."/>
            <person name="Cui X.M."/>
            <person name="Yuan T.T."/>
            <person name="Jiang B.G."/>
            <person name="Yang W.F."/>
            <person name="Lam T.T."/>
            <person name="Chang Q.C."/>
            <person name="Ding S.J."/>
            <person name="Wang X.J."/>
            <person name="Zhu J.G."/>
            <person name="Ruan X.D."/>
            <person name="Zhao L."/>
            <person name="Wei J.T."/>
            <person name="Ye R.Z."/>
            <person name="Que T.C."/>
            <person name="Du C.H."/>
            <person name="Zhou Y.H."/>
            <person name="Cheng J.X."/>
            <person name="Dai P.F."/>
            <person name="Guo W.B."/>
            <person name="Han X.H."/>
            <person name="Huang E.J."/>
            <person name="Li L.F."/>
            <person name="Wei W."/>
            <person name="Gao Y.C."/>
            <person name="Liu J.Z."/>
            <person name="Shao H.Z."/>
            <person name="Wang X."/>
            <person name="Wang C.C."/>
            <person name="Yang T.C."/>
            <person name="Huo Q.B."/>
            <person name="Li W."/>
            <person name="Chen H.Y."/>
            <person name="Chen S.E."/>
            <person name="Zhou L.G."/>
            <person name="Ni X.B."/>
            <person name="Tian J.H."/>
            <person name="Sheng Y."/>
            <person name="Liu T."/>
            <person name="Pan Y.S."/>
            <person name="Xia L.Y."/>
            <person name="Li J."/>
            <person name="Zhao F."/>
            <person name="Cao W.C."/>
        </authorList>
    </citation>
    <scope>NUCLEOTIDE SEQUENCE [LARGE SCALE GENOMIC DNA]</scope>
    <source>
        <strain evidence="1">Iper-2018</strain>
    </source>
</reference>
<accession>A0AC60P595</accession>
<gene>
    <name evidence="1" type="ORF">HPB47_008236</name>
</gene>
<evidence type="ECO:0000313" key="1">
    <source>
        <dbReference type="EMBL" id="KAG0414605.1"/>
    </source>
</evidence>